<dbReference type="Proteomes" id="UP000800082">
    <property type="component" value="Unassembled WGS sequence"/>
</dbReference>
<dbReference type="InterPro" id="IPR035810">
    <property type="entry name" value="PEBP_euk"/>
</dbReference>
<name>A0A6A5RS12_9PLEO</name>
<evidence type="ECO:0000313" key="2">
    <source>
        <dbReference type="Proteomes" id="UP000800082"/>
    </source>
</evidence>
<protein>
    <recommendedName>
        <fullName evidence="3">PEBP-like protein</fullName>
    </recommendedName>
</protein>
<gene>
    <name evidence="1" type="ORF">M421DRAFT_389644</name>
</gene>
<dbReference type="SUPFAM" id="SSF49777">
    <property type="entry name" value="PEBP-like"/>
    <property type="match status" value="1"/>
</dbReference>
<dbReference type="CDD" id="cd00866">
    <property type="entry name" value="PEBP_euk"/>
    <property type="match status" value="1"/>
</dbReference>
<organism evidence="1 2">
    <name type="scientific">Didymella exigua CBS 183.55</name>
    <dbReference type="NCBI Taxonomy" id="1150837"/>
    <lineage>
        <taxon>Eukaryota</taxon>
        <taxon>Fungi</taxon>
        <taxon>Dikarya</taxon>
        <taxon>Ascomycota</taxon>
        <taxon>Pezizomycotina</taxon>
        <taxon>Dothideomycetes</taxon>
        <taxon>Pleosporomycetidae</taxon>
        <taxon>Pleosporales</taxon>
        <taxon>Pleosporineae</taxon>
        <taxon>Didymellaceae</taxon>
        <taxon>Didymella</taxon>
    </lineage>
</organism>
<dbReference type="InterPro" id="IPR008914">
    <property type="entry name" value="PEBP"/>
</dbReference>
<dbReference type="OrthoDB" id="2506647at2759"/>
<evidence type="ECO:0008006" key="3">
    <source>
        <dbReference type="Google" id="ProtNLM"/>
    </source>
</evidence>
<evidence type="ECO:0000313" key="1">
    <source>
        <dbReference type="EMBL" id="KAF1929844.1"/>
    </source>
</evidence>
<dbReference type="EMBL" id="ML978965">
    <property type="protein sequence ID" value="KAF1929844.1"/>
    <property type="molecule type" value="Genomic_DNA"/>
</dbReference>
<dbReference type="Gene3D" id="3.90.280.10">
    <property type="entry name" value="PEBP-like"/>
    <property type="match status" value="1"/>
</dbReference>
<keyword evidence="2" id="KW-1185">Reference proteome</keyword>
<dbReference type="AlphaFoldDB" id="A0A6A5RS12"/>
<dbReference type="Pfam" id="PF01161">
    <property type="entry name" value="PBP"/>
    <property type="match status" value="1"/>
</dbReference>
<accession>A0A6A5RS12</accession>
<sequence>MTDPDLMMNNNTYFDQVRHWLVTDLSTGPDGALNIDQGQEISPYLGPAPLPNYLYSLPHRYVFIVAGGSGPKTYIAAISGKQDEAQDLKGRWGFNAQKLIEQKGLKAEAANVMGMHGTLASAVTNVGLMGQAAVSKNPQSSEIISLFNSSEINMF</sequence>
<proteinExistence type="predicted"/>
<dbReference type="InterPro" id="IPR036610">
    <property type="entry name" value="PEBP-like_sf"/>
</dbReference>
<reference evidence="1" key="1">
    <citation type="journal article" date="2020" name="Stud. Mycol.">
        <title>101 Dothideomycetes genomes: a test case for predicting lifestyles and emergence of pathogens.</title>
        <authorList>
            <person name="Haridas S."/>
            <person name="Albert R."/>
            <person name="Binder M."/>
            <person name="Bloem J."/>
            <person name="Labutti K."/>
            <person name="Salamov A."/>
            <person name="Andreopoulos B."/>
            <person name="Baker S."/>
            <person name="Barry K."/>
            <person name="Bills G."/>
            <person name="Bluhm B."/>
            <person name="Cannon C."/>
            <person name="Castanera R."/>
            <person name="Culley D."/>
            <person name="Daum C."/>
            <person name="Ezra D."/>
            <person name="Gonzalez J."/>
            <person name="Henrissat B."/>
            <person name="Kuo A."/>
            <person name="Liang C."/>
            <person name="Lipzen A."/>
            <person name="Lutzoni F."/>
            <person name="Magnuson J."/>
            <person name="Mondo S."/>
            <person name="Nolan M."/>
            <person name="Ohm R."/>
            <person name="Pangilinan J."/>
            <person name="Park H.-J."/>
            <person name="Ramirez L."/>
            <person name="Alfaro M."/>
            <person name="Sun H."/>
            <person name="Tritt A."/>
            <person name="Yoshinaga Y."/>
            <person name="Zwiers L.-H."/>
            <person name="Turgeon B."/>
            <person name="Goodwin S."/>
            <person name="Spatafora J."/>
            <person name="Crous P."/>
            <person name="Grigoriev I."/>
        </authorList>
    </citation>
    <scope>NUCLEOTIDE SEQUENCE</scope>
    <source>
        <strain evidence="1">CBS 183.55</strain>
    </source>
</reference>
<dbReference type="RefSeq" id="XP_033450092.1">
    <property type="nucleotide sequence ID" value="XM_033589971.1"/>
</dbReference>
<dbReference type="GeneID" id="54347621"/>